<name>A0A1C7Z0G6_PSESX</name>
<reference evidence="2 3" key="1">
    <citation type="submission" date="2015-07" db="EMBL/GenBank/DDBJ databases">
        <title>Draft genome sequence of a diazotrophic, plant growth-promoting rhizobacterium of the Pseudomonas syringae complex.</title>
        <authorList>
            <person name="Patten C.L."/>
            <person name="Jeong H."/>
        </authorList>
    </citation>
    <scope>NUCLEOTIDE SEQUENCE [LARGE SCALE GENOMIC DNA]</scope>
    <source>
        <strain evidence="2 3">GR12-2</strain>
    </source>
</reference>
<dbReference type="Proteomes" id="UP000093104">
    <property type="component" value="Unassembled WGS sequence"/>
</dbReference>
<keyword evidence="1" id="KW-0472">Membrane</keyword>
<feature type="transmembrane region" description="Helical" evidence="1">
    <location>
        <begin position="199"/>
        <end position="219"/>
    </location>
</feature>
<organism evidence="2 3">
    <name type="scientific">Pseudomonas syringae</name>
    <dbReference type="NCBI Taxonomy" id="317"/>
    <lineage>
        <taxon>Bacteria</taxon>
        <taxon>Pseudomonadati</taxon>
        <taxon>Pseudomonadota</taxon>
        <taxon>Gammaproteobacteria</taxon>
        <taxon>Pseudomonadales</taxon>
        <taxon>Pseudomonadaceae</taxon>
        <taxon>Pseudomonas</taxon>
    </lineage>
</organism>
<keyword evidence="1" id="KW-1133">Transmembrane helix</keyword>
<evidence type="ECO:0000256" key="1">
    <source>
        <dbReference type="SAM" id="Phobius"/>
    </source>
</evidence>
<keyword evidence="1" id="KW-0812">Transmembrane</keyword>
<protein>
    <submittedName>
        <fullName evidence="2">Uncharacterized protein</fullName>
    </submittedName>
</protein>
<dbReference type="EMBL" id="LGSI01000065">
    <property type="protein sequence ID" value="OCR22939.1"/>
    <property type="molecule type" value="Genomic_DNA"/>
</dbReference>
<feature type="transmembrane region" description="Helical" evidence="1">
    <location>
        <begin position="117"/>
        <end position="136"/>
    </location>
</feature>
<accession>A0A1C7Z0G6</accession>
<feature type="transmembrane region" description="Helical" evidence="1">
    <location>
        <begin position="142"/>
        <end position="160"/>
    </location>
</feature>
<evidence type="ECO:0000313" key="2">
    <source>
        <dbReference type="EMBL" id="OCR22939.1"/>
    </source>
</evidence>
<feature type="transmembrane region" description="Helical" evidence="1">
    <location>
        <begin position="51"/>
        <end position="70"/>
    </location>
</feature>
<evidence type="ECO:0000313" key="3">
    <source>
        <dbReference type="Proteomes" id="UP000093104"/>
    </source>
</evidence>
<gene>
    <name evidence="2" type="ORF">AFK24_22175</name>
</gene>
<proteinExistence type="predicted"/>
<comment type="caution">
    <text evidence="2">The sequence shown here is derived from an EMBL/GenBank/DDBJ whole genome shotgun (WGS) entry which is preliminary data.</text>
</comment>
<sequence>MFSKFLINEKTMDFTAKGMAFIAKIGIFIGGLCIGLYSLKNGHFPQGITLGDGFLFLITAGCFGFVYILFVASLTAMGVLCSPVLRPLLNIVFWSLGKLAKNKTGKEAKPKYQLKKFQWKYFLFTPVLVPMLIAFGRSDKTVYLTLTLLSIALYMFYSIYEDMGRMIKSTNSATQGNIDYKEKHLEVMHGSSLKKDRSIMMFIIIFLPIAMGGVTGQLLDSAMRAANIRIDLTTAYIQEPYYSLLTTKSTETTAEKFKKIENITVIFRGFGRSSLVSYLENNKLIKLEIPNEKIIIPRKTNMTPTDQT</sequence>
<dbReference type="AlphaFoldDB" id="A0A1C7Z0G6"/>
<feature type="transmembrane region" description="Helical" evidence="1">
    <location>
        <begin position="20"/>
        <end position="39"/>
    </location>
</feature>